<proteinExistence type="predicted"/>
<protein>
    <submittedName>
        <fullName evidence="1">Uncharacterized protein</fullName>
    </submittedName>
</protein>
<reference evidence="1 2" key="1">
    <citation type="submission" date="2016-06" db="EMBL/GenBank/DDBJ databases">
        <authorList>
            <person name="Kjaerup R.B."/>
            <person name="Dalgaard T.S."/>
            <person name="Juul-Madsen H.R."/>
        </authorList>
    </citation>
    <scope>NUCLEOTIDE SEQUENCE [LARGE SCALE GENOMIC DNA]</scope>
    <source>
        <strain evidence="1 2">E3012</strain>
    </source>
</reference>
<comment type="caution">
    <text evidence="1">The sequence shown here is derived from an EMBL/GenBank/DDBJ whole genome shotgun (WGS) entry which is preliminary data.</text>
</comment>
<accession>A0A1B9DA85</accession>
<name>A0A1B9DA85_MYCMA</name>
<sequence length="67" mass="7391">MAEYYEPSGLPTASVYEDEQGPLLRVSPFGHQGPVLGMTFDRWRQFSTAVNAAVDAHFATRYSAAPQ</sequence>
<dbReference type="AlphaFoldDB" id="A0A1B9DA85"/>
<dbReference type="EMBL" id="MBEE01000080">
    <property type="protein sequence ID" value="OCB57672.1"/>
    <property type="molecule type" value="Genomic_DNA"/>
</dbReference>
<evidence type="ECO:0000313" key="2">
    <source>
        <dbReference type="Proteomes" id="UP000092683"/>
    </source>
</evidence>
<gene>
    <name evidence="1" type="ORF">A5677_17055</name>
</gene>
<organism evidence="1 2">
    <name type="scientific">Mycobacterium malmoense</name>
    <dbReference type="NCBI Taxonomy" id="1780"/>
    <lineage>
        <taxon>Bacteria</taxon>
        <taxon>Bacillati</taxon>
        <taxon>Actinomycetota</taxon>
        <taxon>Actinomycetes</taxon>
        <taxon>Mycobacteriales</taxon>
        <taxon>Mycobacteriaceae</taxon>
        <taxon>Mycobacterium</taxon>
    </lineage>
</organism>
<dbReference type="Proteomes" id="UP000092683">
    <property type="component" value="Unassembled WGS sequence"/>
</dbReference>
<evidence type="ECO:0000313" key="1">
    <source>
        <dbReference type="EMBL" id="OCB57672.1"/>
    </source>
</evidence>